<dbReference type="Pfam" id="PF01083">
    <property type="entry name" value="Cutinase"/>
    <property type="match status" value="1"/>
</dbReference>
<keyword evidence="4" id="KW-1185">Reference proteome</keyword>
<evidence type="ECO:0000256" key="2">
    <source>
        <dbReference type="ARBA" id="ARBA00023157"/>
    </source>
</evidence>
<dbReference type="AlphaFoldDB" id="A0A074SGW2"/>
<evidence type="ECO:0000313" key="4">
    <source>
        <dbReference type="Proteomes" id="UP000027456"/>
    </source>
</evidence>
<keyword evidence="1" id="KW-0378">Hydrolase</keyword>
<proteinExistence type="predicted"/>
<accession>A0A074SGW2</accession>
<gene>
    <name evidence="3" type="ORF">V565_104880</name>
</gene>
<sequence length="143" mass="16282">MYPETTFHSVLYNNRPQGTNRTRSGADLTVRYITNQAKHCPNQRFAIGGYGLGARVIHKMKLPKDLKAKVVAIVVFGDLYHRIRLRITRVRWPIESPEVNREPLHHVGFENSQNVASFCIIGDPVCLRGTNVVTHVQYGQKVM</sequence>
<protein>
    <submittedName>
        <fullName evidence="3">Cutinase</fullName>
    </submittedName>
</protein>
<dbReference type="GO" id="GO:0052689">
    <property type="term" value="F:carboxylic ester hydrolase activity"/>
    <property type="evidence" value="ECO:0007669"/>
    <property type="project" value="UniProtKB-ARBA"/>
</dbReference>
<dbReference type="SUPFAM" id="SSF53474">
    <property type="entry name" value="alpha/beta-Hydrolases"/>
    <property type="match status" value="1"/>
</dbReference>
<dbReference type="OrthoDB" id="2586582at2759"/>
<dbReference type="PANTHER" id="PTHR33630">
    <property type="entry name" value="CUTINASE RV1984C-RELATED-RELATED"/>
    <property type="match status" value="1"/>
</dbReference>
<dbReference type="HOGENOM" id="CLU_1836265_0_0_1"/>
<dbReference type="Proteomes" id="UP000027456">
    <property type="component" value="Unassembled WGS sequence"/>
</dbReference>
<dbReference type="InterPro" id="IPR000675">
    <property type="entry name" value="Cutinase/axe"/>
</dbReference>
<dbReference type="InterPro" id="IPR029058">
    <property type="entry name" value="AB_hydrolase_fold"/>
</dbReference>
<name>A0A074SGW2_9AGAM</name>
<comment type="caution">
    <text evidence="3">The sequence shown here is derived from an EMBL/GenBank/DDBJ whole genome shotgun (WGS) entry which is preliminary data.</text>
</comment>
<dbReference type="Gene3D" id="3.40.50.1820">
    <property type="entry name" value="alpha/beta hydrolase"/>
    <property type="match status" value="1"/>
</dbReference>
<evidence type="ECO:0000256" key="1">
    <source>
        <dbReference type="ARBA" id="ARBA00022801"/>
    </source>
</evidence>
<evidence type="ECO:0000313" key="3">
    <source>
        <dbReference type="EMBL" id="KEP49232.1"/>
    </source>
</evidence>
<keyword evidence="2" id="KW-1015">Disulfide bond</keyword>
<dbReference type="EMBL" id="AZST01000388">
    <property type="protein sequence ID" value="KEP49232.1"/>
    <property type="molecule type" value="Genomic_DNA"/>
</dbReference>
<reference evidence="3 4" key="1">
    <citation type="submission" date="2013-12" db="EMBL/GenBank/DDBJ databases">
        <authorList>
            <person name="Cubeta M."/>
            <person name="Pakala S."/>
            <person name="Fedorova N."/>
            <person name="Thomas E."/>
            <person name="Dean R."/>
            <person name="Jabaji S."/>
            <person name="Neate S."/>
            <person name="Toda T."/>
            <person name="Tavantzis S."/>
            <person name="Vilgalys R."/>
            <person name="Bharathan N."/>
            <person name="Pakala S."/>
            <person name="Losada L.S."/>
            <person name="Zafar N."/>
            <person name="Nierman W."/>
        </authorList>
    </citation>
    <scope>NUCLEOTIDE SEQUENCE [LARGE SCALE GENOMIC DNA]</scope>
    <source>
        <strain evidence="3 4">123E</strain>
    </source>
</reference>
<organism evidence="3 4">
    <name type="scientific">Rhizoctonia solani 123E</name>
    <dbReference type="NCBI Taxonomy" id="1423351"/>
    <lineage>
        <taxon>Eukaryota</taxon>
        <taxon>Fungi</taxon>
        <taxon>Dikarya</taxon>
        <taxon>Basidiomycota</taxon>
        <taxon>Agaricomycotina</taxon>
        <taxon>Agaricomycetes</taxon>
        <taxon>Cantharellales</taxon>
        <taxon>Ceratobasidiaceae</taxon>
        <taxon>Rhizoctonia</taxon>
    </lineage>
</organism>
<dbReference type="PANTHER" id="PTHR33630:SF9">
    <property type="entry name" value="CUTINASE 4"/>
    <property type="match status" value="1"/>
</dbReference>